<evidence type="ECO:0000256" key="1">
    <source>
        <dbReference type="SAM" id="MobiDB-lite"/>
    </source>
</evidence>
<protein>
    <submittedName>
        <fullName evidence="2">Uncharacterized protein</fullName>
    </submittedName>
</protein>
<feature type="region of interest" description="Disordered" evidence="1">
    <location>
        <begin position="1"/>
        <end position="31"/>
    </location>
</feature>
<sequence>MRLYQLVPLPNSTPAGPRTIGRPFSRLGKKKTRPIASKCLASTPAALPPAPASAANIQTARSCNGLSRPVLPTGGFDTTSPFRLCRSPSRQQGHDTVPRQAARGLLPPGDRAFGGGRRRKTTSVKAAQRSPPPSWSTAASRHSCSALLIPPPTLPSRPQIPRRSLLSLGCRTRLGRPSPKIFLFPLQKPGPLRYLSQKAMASTRKIFSAFHSKASQDEAAPPRTHVDKAKFFRGHPEPLRSHPQDGPDFCG</sequence>
<name>A0A6A7BW17_9PEZI</name>
<dbReference type="EMBL" id="MU006000">
    <property type="protein sequence ID" value="KAF2858929.1"/>
    <property type="molecule type" value="Genomic_DNA"/>
</dbReference>
<feature type="region of interest" description="Disordered" evidence="1">
    <location>
        <begin position="232"/>
        <end position="251"/>
    </location>
</feature>
<organism evidence="2 3">
    <name type="scientific">Piedraia hortae CBS 480.64</name>
    <dbReference type="NCBI Taxonomy" id="1314780"/>
    <lineage>
        <taxon>Eukaryota</taxon>
        <taxon>Fungi</taxon>
        <taxon>Dikarya</taxon>
        <taxon>Ascomycota</taxon>
        <taxon>Pezizomycotina</taxon>
        <taxon>Dothideomycetes</taxon>
        <taxon>Dothideomycetidae</taxon>
        <taxon>Capnodiales</taxon>
        <taxon>Piedraiaceae</taxon>
        <taxon>Piedraia</taxon>
    </lineage>
</organism>
<dbReference type="AlphaFoldDB" id="A0A6A7BW17"/>
<evidence type="ECO:0000313" key="3">
    <source>
        <dbReference type="Proteomes" id="UP000799421"/>
    </source>
</evidence>
<proteinExistence type="predicted"/>
<dbReference type="Proteomes" id="UP000799421">
    <property type="component" value="Unassembled WGS sequence"/>
</dbReference>
<keyword evidence="3" id="KW-1185">Reference proteome</keyword>
<feature type="region of interest" description="Disordered" evidence="1">
    <location>
        <begin position="72"/>
        <end position="139"/>
    </location>
</feature>
<evidence type="ECO:0000313" key="2">
    <source>
        <dbReference type="EMBL" id="KAF2858929.1"/>
    </source>
</evidence>
<gene>
    <name evidence="2" type="ORF">K470DRAFT_113807</name>
</gene>
<accession>A0A6A7BW17</accession>
<reference evidence="2" key="1">
    <citation type="journal article" date="2020" name="Stud. Mycol.">
        <title>101 Dothideomycetes genomes: a test case for predicting lifestyles and emergence of pathogens.</title>
        <authorList>
            <person name="Haridas S."/>
            <person name="Albert R."/>
            <person name="Binder M."/>
            <person name="Bloem J."/>
            <person name="Labutti K."/>
            <person name="Salamov A."/>
            <person name="Andreopoulos B."/>
            <person name="Baker S."/>
            <person name="Barry K."/>
            <person name="Bills G."/>
            <person name="Bluhm B."/>
            <person name="Cannon C."/>
            <person name="Castanera R."/>
            <person name="Culley D."/>
            <person name="Daum C."/>
            <person name="Ezra D."/>
            <person name="Gonzalez J."/>
            <person name="Henrissat B."/>
            <person name="Kuo A."/>
            <person name="Liang C."/>
            <person name="Lipzen A."/>
            <person name="Lutzoni F."/>
            <person name="Magnuson J."/>
            <person name="Mondo S."/>
            <person name="Nolan M."/>
            <person name="Ohm R."/>
            <person name="Pangilinan J."/>
            <person name="Park H.-J."/>
            <person name="Ramirez L."/>
            <person name="Alfaro M."/>
            <person name="Sun H."/>
            <person name="Tritt A."/>
            <person name="Yoshinaga Y."/>
            <person name="Zwiers L.-H."/>
            <person name="Turgeon B."/>
            <person name="Goodwin S."/>
            <person name="Spatafora J."/>
            <person name="Crous P."/>
            <person name="Grigoriev I."/>
        </authorList>
    </citation>
    <scope>NUCLEOTIDE SEQUENCE</scope>
    <source>
        <strain evidence="2">CBS 480.64</strain>
    </source>
</reference>
<feature type="compositionally biased region" description="Basic and acidic residues" evidence="1">
    <location>
        <begin position="232"/>
        <end position="245"/>
    </location>
</feature>